<protein>
    <submittedName>
        <fullName evidence="2">Uncharacterized protein</fullName>
    </submittedName>
</protein>
<organism evidence="2 3">
    <name type="scientific">Saprolegnia parasitica (strain CBS 223.65)</name>
    <dbReference type="NCBI Taxonomy" id="695850"/>
    <lineage>
        <taxon>Eukaryota</taxon>
        <taxon>Sar</taxon>
        <taxon>Stramenopiles</taxon>
        <taxon>Oomycota</taxon>
        <taxon>Saprolegniomycetes</taxon>
        <taxon>Saprolegniales</taxon>
        <taxon>Saprolegniaceae</taxon>
        <taxon>Saprolegnia</taxon>
    </lineage>
</organism>
<name>A0A067BQN1_SAPPC</name>
<reference evidence="2 3" key="1">
    <citation type="journal article" date="2013" name="PLoS Genet.">
        <title>Distinctive expansion of potential virulence genes in the genome of the oomycete fish pathogen Saprolegnia parasitica.</title>
        <authorList>
            <person name="Jiang R.H."/>
            <person name="de Bruijn I."/>
            <person name="Haas B.J."/>
            <person name="Belmonte R."/>
            <person name="Lobach L."/>
            <person name="Christie J."/>
            <person name="van den Ackerveken G."/>
            <person name="Bottin A."/>
            <person name="Bulone V."/>
            <person name="Diaz-Moreno S.M."/>
            <person name="Dumas B."/>
            <person name="Fan L."/>
            <person name="Gaulin E."/>
            <person name="Govers F."/>
            <person name="Grenville-Briggs L.J."/>
            <person name="Horner N.R."/>
            <person name="Levin J.Z."/>
            <person name="Mammella M."/>
            <person name="Meijer H.J."/>
            <person name="Morris P."/>
            <person name="Nusbaum C."/>
            <person name="Oome S."/>
            <person name="Phillips A.J."/>
            <person name="van Rooyen D."/>
            <person name="Rzeszutek E."/>
            <person name="Saraiva M."/>
            <person name="Secombes C.J."/>
            <person name="Seidl M.F."/>
            <person name="Snel B."/>
            <person name="Stassen J.H."/>
            <person name="Sykes S."/>
            <person name="Tripathy S."/>
            <person name="van den Berg H."/>
            <person name="Vega-Arreguin J.C."/>
            <person name="Wawra S."/>
            <person name="Young S.K."/>
            <person name="Zeng Q."/>
            <person name="Dieguez-Uribeondo J."/>
            <person name="Russ C."/>
            <person name="Tyler B.M."/>
            <person name="van West P."/>
        </authorList>
    </citation>
    <scope>NUCLEOTIDE SEQUENCE [LARGE SCALE GENOMIC DNA]</scope>
    <source>
        <strain evidence="2 3">CBS 223.65</strain>
    </source>
</reference>
<dbReference type="EMBL" id="KK583825">
    <property type="protein sequence ID" value="KDO16992.1"/>
    <property type="molecule type" value="Genomic_DNA"/>
</dbReference>
<accession>A0A067BQN1</accession>
<dbReference type="RefSeq" id="XP_012212300.1">
    <property type="nucleotide sequence ID" value="XM_012356910.1"/>
</dbReference>
<dbReference type="Proteomes" id="UP000030745">
    <property type="component" value="Unassembled WGS sequence"/>
</dbReference>
<keyword evidence="1" id="KW-1133">Transmembrane helix</keyword>
<dbReference type="KEGG" id="spar:SPRG_17565"/>
<feature type="transmembrane region" description="Helical" evidence="1">
    <location>
        <begin position="94"/>
        <end position="114"/>
    </location>
</feature>
<proteinExistence type="predicted"/>
<sequence length="128" mass="13202">MSLPPTTYAIIGAATILPSLCLGLGAAHIGNSLAEKVTGKDAAFVRPLEAVLSGITTYGGCKVSGNAALRRFTHLTPMVEPIFSVVKPHVSQTIFAGALIAGVYVFRVVGAMAFPESTATGISRSLKD</sequence>
<evidence type="ECO:0000313" key="2">
    <source>
        <dbReference type="EMBL" id="KDO16992.1"/>
    </source>
</evidence>
<dbReference type="GeneID" id="24139101"/>
<gene>
    <name evidence="2" type="ORF">SPRG_17565</name>
</gene>
<keyword evidence="3" id="KW-1185">Reference proteome</keyword>
<keyword evidence="1" id="KW-0472">Membrane</keyword>
<dbReference type="OrthoDB" id="10359487at2759"/>
<dbReference type="AlphaFoldDB" id="A0A067BQN1"/>
<dbReference type="VEuPathDB" id="FungiDB:SPRG_17565"/>
<evidence type="ECO:0000256" key="1">
    <source>
        <dbReference type="SAM" id="Phobius"/>
    </source>
</evidence>
<evidence type="ECO:0000313" key="3">
    <source>
        <dbReference type="Proteomes" id="UP000030745"/>
    </source>
</evidence>
<dbReference type="OMA" id="MVEPIFS"/>
<keyword evidence="1" id="KW-0812">Transmembrane</keyword>